<dbReference type="InterPro" id="IPR047214">
    <property type="entry name" value="TPP_PDC_IPDC"/>
</dbReference>
<accession>A0ABR0IYV9</accession>
<sequence>MLQEGDILIAESGMAQFGFSDAVLPNSVRYITQLYFGSIGYSVPACFGAALAQKESGKPGRTVLVVGDGSLQLTAQEIGTMIKHGLRNVIIIVIDNDGYTIERAIHGPEHAYNDIAAWNH</sequence>
<dbReference type="PANTHER" id="PTHR43452">
    <property type="entry name" value="PYRUVATE DECARBOXYLASE"/>
    <property type="match status" value="1"/>
</dbReference>
<dbReference type="Pfam" id="PF02775">
    <property type="entry name" value="TPP_enzyme_C"/>
    <property type="match status" value="1"/>
</dbReference>
<dbReference type="Gene3D" id="3.40.50.970">
    <property type="match status" value="1"/>
</dbReference>
<evidence type="ECO:0000256" key="1">
    <source>
        <dbReference type="ARBA" id="ARBA00001964"/>
    </source>
</evidence>
<comment type="similarity">
    <text evidence="2">Belongs to the TPP enzyme family.</text>
</comment>
<keyword evidence="11" id="KW-1185">Reference proteome</keyword>
<evidence type="ECO:0000256" key="2">
    <source>
        <dbReference type="ARBA" id="ARBA00007812"/>
    </source>
</evidence>
<keyword evidence="4" id="KW-0479">Metal-binding</keyword>
<keyword evidence="7" id="KW-0786">Thiamine pyrophosphate</keyword>
<reference evidence="10 11" key="1">
    <citation type="submission" date="2023-08" db="EMBL/GenBank/DDBJ databases">
        <title>Black Yeasts Isolated from many extreme environments.</title>
        <authorList>
            <person name="Coleine C."/>
            <person name="Stajich J.E."/>
            <person name="Selbmann L."/>
        </authorList>
    </citation>
    <scope>NUCLEOTIDE SEQUENCE [LARGE SCALE GENOMIC DNA]</scope>
    <source>
        <strain evidence="10 11">CCFEE 6328</strain>
    </source>
</reference>
<evidence type="ECO:0000256" key="3">
    <source>
        <dbReference type="ARBA" id="ARBA00014422"/>
    </source>
</evidence>
<evidence type="ECO:0000313" key="10">
    <source>
        <dbReference type="EMBL" id="KAK5052325.1"/>
    </source>
</evidence>
<gene>
    <name evidence="10" type="ORF">LTR69_009861</name>
</gene>
<dbReference type="SUPFAM" id="SSF52518">
    <property type="entry name" value="Thiamin diphosphate-binding fold (THDP-binding)"/>
    <property type="match status" value="1"/>
</dbReference>
<dbReference type="CDD" id="cd02005">
    <property type="entry name" value="TPP_PDC_IPDC"/>
    <property type="match status" value="1"/>
</dbReference>
<protein>
    <recommendedName>
        <fullName evidence="3">Pyruvate decarboxylase</fullName>
    </recommendedName>
</protein>
<dbReference type="InterPro" id="IPR029061">
    <property type="entry name" value="THDP-binding"/>
</dbReference>
<comment type="caution">
    <text evidence="10">The sequence shown here is derived from an EMBL/GenBank/DDBJ whole genome shotgun (WGS) entry which is preliminary data.</text>
</comment>
<dbReference type="InterPro" id="IPR011766">
    <property type="entry name" value="TPP_enzyme_TPP-bd"/>
</dbReference>
<comment type="cofactor">
    <cofactor evidence="1">
        <name>thiamine diphosphate</name>
        <dbReference type="ChEBI" id="CHEBI:58937"/>
    </cofactor>
</comment>
<feature type="domain" description="Thiamine pyrophosphate enzyme TPP-binding" evidence="9">
    <location>
        <begin position="28"/>
        <end position="105"/>
    </location>
</feature>
<organism evidence="10 11">
    <name type="scientific">Exophiala sideris</name>
    <dbReference type="NCBI Taxonomy" id="1016849"/>
    <lineage>
        <taxon>Eukaryota</taxon>
        <taxon>Fungi</taxon>
        <taxon>Dikarya</taxon>
        <taxon>Ascomycota</taxon>
        <taxon>Pezizomycotina</taxon>
        <taxon>Eurotiomycetes</taxon>
        <taxon>Chaetothyriomycetidae</taxon>
        <taxon>Chaetothyriales</taxon>
        <taxon>Herpotrichiellaceae</taxon>
        <taxon>Exophiala</taxon>
    </lineage>
</organism>
<evidence type="ECO:0000256" key="4">
    <source>
        <dbReference type="ARBA" id="ARBA00022723"/>
    </source>
</evidence>
<evidence type="ECO:0000256" key="7">
    <source>
        <dbReference type="ARBA" id="ARBA00023052"/>
    </source>
</evidence>
<dbReference type="EMBL" id="JAVRRF010000030">
    <property type="protein sequence ID" value="KAK5052325.1"/>
    <property type="molecule type" value="Genomic_DNA"/>
</dbReference>
<keyword evidence="5" id="KW-0210">Decarboxylase</keyword>
<proteinExistence type="inferred from homology"/>
<dbReference type="PANTHER" id="PTHR43452:SF30">
    <property type="entry name" value="PYRUVATE DECARBOXYLASE ISOZYME 1-RELATED"/>
    <property type="match status" value="1"/>
</dbReference>
<evidence type="ECO:0000256" key="5">
    <source>
        <dbReference type="ARBA" id="ARBA00022793"/>
    </source>
</evidence>
<name>A0ABR0IYV9_9EURO</name>
<evidence type="ECO:0000256" key="8">
    <source>
        <dbReference type="ARBA" id="ARBA00023239"/>
    </source>
</evidence>
<keyword evidence="6" id="KW-0460">Magnesium</keyword>
<evidence type="ECO:0000256" key="6">
    <source>
        <dbReference type="ARBA" id="ARBA00022842"/>
    </source>
</evidence>
<dbReference type="Proteomes" id="UP001345691">
    <property type="component" value="Unassembled WGS sequence"/>
</dbReference>
<evidence type="ECO:0000259" key="9">
    <source>
        <dbReference type="Pfam" id="PF02775"/>
    </source>
</evidence>
<dbReference type="InterPro" id="IPR012110">
    <property type="entry name" value="PDC/IPDC-like"/>
</dbReference>
<evidence type="ECO:0000313" key="11">
    <source>
        <dbReference type="Proteomes" id="UP001345691"/>
    </source>
</evidence>
<keyword evidence="8" id="KW-0456">Lyase</keyword>